<reference evidence="2" key="1">
    <citation type="submission" date="2022-09" db="EMBL/GenBank/DDBJ databases">
        <title>Comparative genomics and taxonomic characterization of three novel marine species of genus Reichenbachiella exhibiting antioxidant and polysaccharide degradation activities.</title>
        <authorList>
            <person name="Muhammad N."/>
            <person name="Lee Y.-J."/>
            <person name="Ko J."/>
            <person name="Kim S.-G."/>
        </authorList>
    </citation>
    <scope>NUCLEOTIDE SEQUENCE</scope>
    <source>
        <strain evidence="2">BKB1-1</strain>
    </source>
</reference>
<evidence type="ECO:0000313" key="3">
    <source>
        <dbReference type="Proteomes" id="UP001065174"/>
    </source>
</evidence>
<keyword evidence="1" id="KW-0812">Transmembrane</keyword>
<feature type="transmembrane region" description="Helical" evidence="1">
    <location>
        <begin position="161"/>
        <end position="179"/>
    </location>
</feature>
<evidence type="ECO:0000313" key="2">
    <source>
        <dbReference type="EMBL" id="UXP33051.1"/>
    </source>
</evidence>
<keyword evidence="1" id="KW-1133">Transmembrane helix</keyword>
<name>A0ABY6CRB9_9BACT</name>
<dbReference type="RefSeq" id="WP_262310480.1">
    <property type="nucleotide sequence ID" value="NZ_CP106679.1"/>
</dbReference>
<dbReference type="Proteomes" id="UP001065174">
    <property type="component" value="Chromosome"/>
</dbReference>
<proteinExistence type="predicted"/>
<protein>
    <recommendedName>
        <fullName evidence="4">PH domain-containing protein</fullName>
    </recommendedName>
</protein>
<evidence type="ECO:0008006" key="4">
    <source>
        <dbReference type="Google" id="ProtNLM"/>
    </source>
</evidence>
<dbReference type="EMBL" id="CP106679">
    <property type="protein sequence ID" value="UXP33051.1"/>
    <property type="molecule type" value="Genomic_DNA"/>
</dbReference>
<keyword evidence="3" id="KW-1185">Reference proteome</keyword>
<sequence>MKISIPSFFTSLYFGSILWVSGYLIYSTGIKFTDEADTFKQLGMLCFYLIFPAALLFIAIKTKWIILNSNSITAIYPLKLHIIRLELSEVKKLSWRLWGTVRAGDYRMLDITFKSGQLITISDLEFQNFDSLEQVIINSSSHKPNLKTRNQNRYDQAKTNIWFSTLILIVTVFVIGISYSKMVENDFSNKVSIAFFTIGTLVLARLIFQIKGYINRLRKKA</sequence>
<feature type="transmembrane region" description="Helical" evidence="1">
    <location>
        <begin position="191"/>
        <end position="208"/>
    </location>
</feature>
<gene>
    <name evidence="2" type="ORF">N6H18_03650</name>
</gene>
<evidence type="ECO:0000256" key="1">
    <source>
        <dbReference type="SAM" id="Phobius"/>
    </source>
</evidence>
<feature type="transmembrane region" description="Helical" evidence="1">
    <location>
        <begin position="42"/>
        <end position="60"/>
    </location>
</feature>
<keyword evidence="1" id="KW-0472">Membrane</keyword>
<organism evidence="2 3">
    <name type="scientific">Reichenbachiella agarivorans</name>
    <dbReference type="NCBI Taxonomy" id="2979464"/>
    <lineage>
        <taxon>Bacteria</taxon>
        <taxon>Pseudomonadati</taxon>
        <taxon>Bacteroidota</taxon>
        <taxon>Cytophagia</taxon>
        <taxon>Cytophagales</taxon>
        <taxon>Reichenbachiellaceae</taxon>
        <taxon>Reichenbachiella</taxon>
    </lineage>
</organism>
<feature type="transmembrane region" description="Helical" evidence="1">
    <location>
        <begin position="12"/>
        <end position="30"/>
    </location>
</feature>
<accession>A0ABY6CRB9</accession>